<gene>
    <name evidence="6" type="ORF">D2962_03410</name>
</gene>
<evidence type="ECO:0000256" key="2">
    <source>
        <dbReference type="ARBA" id="ARBA00009023"/>
    </source>
</evidence>
<dbReference type="PANTHER" id="PTHR33376:SF4">
    <property type="entry name" value="SIALIC ACID-BINDING PERIPLASMIC PROTEIN SIAP"/>
    <property type="match status" value="1"/>
</dbReference>
<keyword evidence="4 5" id="KW-0732">Signal</keyword>
<dbReference type="SUPFAM" id="SSF53850">
    <property type="entry name" value="Periplasmic binding protein-like II"/>
    <property type="match status" value="1"/>
</dbReference>
<dbReference type="NCBIfam" id="NF037995">
    <property type="entry name" value="TRAP_S1"/>
    <property type="match status" value="1"/>
</dbReference>
<comment type="similarity">
    <text evidence="2">Belongs to the bacterial solute-binding protein 7 family.</text>
</comment>
<keyword evidence="7" id="KW-1185">Reference proteome</keyword>
<dbReference type="EMBL" id="CP033169">
    <property type="protein sequence ID" value="AYO29783.1"/>
    <property type="molecule type" value="Genomic_DNA"/>
</dbReference>
<evidence type="ECO:0000256" key="1">
    <source>
        <dbReference type="ARBA" id="ARBA00004196"/>
    </source>
</evidence>
<feature type="chain" id="PRO_5038515074" evidence="5">
    <location>
        <begin position="23"/>
        <end position="346"/>
    </location>
</feature>
<accession>A0A3G2R2T3</accession>
<dbReference type="AlphaFoldDB" id="A0A3G2R2T3"/>
<dbReference type="CDD" id="cd13603">
    <property type="entry name" value="PBP2_TRAP_Siap_TeaA_like"/>
    <property type="match status" value="1"/>
</dbReference>
<dbReference type="Pfam" id="PF03480">
    <property type="entry name" value="DctP"/>
    <property type="match status" value="1"/>
</dbReference>
<evidence type="ECO:0000256" key="4">
    <source>
        <dbReference type="ARBA" id="ARBA00022729"/>
    </source>
</evidence>
<comment type="subcellular location">
    <subcellularLocation>
        <location evidence="1">Cell envelope</location>
    </subcellularLocation>
</comment>
<dbReference type="PIRSF" id="PIRSF006470">
    <property type="entry name" value="DctB"/>
    <property type="match status" value="1"/>
</dbReference>
<feature type="signal peptide" evidence="5">
    <location>
        <begin position="1"/>
        <end position="22"/>
    </location>
</feature>
<dbReference type="RefSeq" id="WP_122014149.1">
    <property type="nucleotide sequence ID" value="NZ_CP033169.1"/>
</dbReference>
<dbReference type="InterPro" id="IPR004682">
    <property type="entry name" value="TRAP_DctP"/>
</dbReference>
<dbReference type="InterPro" id="IPR018389">
    <property type="entry name" value="DctP_fam"/>
</dbReference>
<dbReference type="PANTHER" id="PTHR33376">
    <property type="match status" value="1"/>
</dbReference>
<dbReference type="NCBIfam" id="TIGR00787">
    <property type="entry name" value="dctP"/>
    <property type="match status" value="1"/>
</dbReference>
<reference evidence="6 7" key="1">
    <citation type="submission" date="2018-10" db="EMBL/GenBank/DDBJ databases">
        <authorList>
            <person name="Zhang X."/>
        </authorList>
    </citation>
    <scope>NUCLEOTIDE SEQUENCE [LARGE SCALE GENOMIC DNA]</scope>
    <source>
        <strain evidence="6 7">SK-G1</strain>
    </source>
</reference>
<evidence type="ECO:0000256" key="5">
    <source>
        <dbReference type="SAM" id="SignalP"/>
    </source>
</evidence>
<name>A0A3G2R2T3_9FIRM</name>
<dbReference type="Gene3D" id="3.40.190.170">
    <property type="entry name" value="Bacterial extracellular solute-binding protein, family 7"/>
    <property type="match status" value="1"/>
</dbReference>
<dbReference type="GO" id="GO:0030288">
    <property type="term" value="C:outer membrane-bounded periplasmic space"/>
    <property type="evidence" value="ECO:0007669"/>
    <property type="project" value="InterPro"/>
</dbReference>
<dbReference type="KEGG" id="bacg:D2962_03410"/>
<dbReference type="GO" id="GO:0055085">
    <property type="term" value="P:transmembrane transport"/>
    <property type="evidence" value="ECO:0007669"/>
    <property type="project" value="InterPro"/>
</dbReference>
<keyword evidence="3" id="KW-0813">Transport</keyword>
<dbReference type="InterPro" id="IPR038404">
    <property type="entry name" value="TRAP_DctP_sf"/>
</dbReference>
<evidence type="ECO:0000256" key="3">
    <source>
        <dbReference type="ARBA" id="ARBA00022448"/>
    </source>
</evidence>
<organism evidence="6 7">
    <name type="scientific">Biomaibacter acetigenes</name>
    <dbReference type="NCBI Taxonomy" id="2316383"/>
    <lineage>
        <taxon>Bacteria</taxon>
        <taxon>Bacillati</taxon>
        <taxon>Bacillota</taxon>
        <taxon>Clostridia</taxon>
        <taxon>Thermosediminibacterales</taxon>
        <taxon>Tepidanaerobacteraceae</taxon>
        <taxon>Biomaibacter</taxon>
    </lineage>
</organism>
<evidence type="ECO:0000313" key="6">
    <source>
        <dbReference type="EMBL" id="AYO29783.1"/>
    </source>
</evidence>
<evidence type="ECO:0000313" key="7">
    <source>
        <dbReference type="Proteomes" id="UP000280960"/>
    </source>
</evidence>
<dbReference type="Proteomes" id="UP000280960">
    <property type="component" value="Chromosome"/>
</dbReference>
<sequence length="346" mass="38773">MLKMQFKLFTLVLVLMMLVVVGCGTSTKTQPNSDTKAQDQNQNSDKIVLKLAHDQQPNQGYGIGVNKMVQEVKDKTNGKVEIQVFDRGVLGNERDVVEGLKMGTIDMAIITAGTLTNFEPKMAAINMPFIFRDWDHVNKALEGPIANEVFPAIESKQKIKPLAVYALGFRNIATTKKEIKSVDDLKGLKIRVPQAPVFLSTFKALGANPTPMAWGELYTSLQTNVVDGFENSAQVMDQFKMYEVTKYLTITNHIWEGGVVLISDKAWEKLTPEFQQVLQNAAQESAKYQRDQVKAQDEDMIKSLKDKGMKVTQIPREQLEKVAKPVYDELGKQYGIESLIKEIQGL</sequence>
<proteinExistence type="inferred from homology"/>
<protein>
    <submittedName>
        <fullName evidence="6">TRAP transporter substrate-binding protein</fullName>
    </submittedName>
</protein>
<dbReference type="PROSITE" id="PS51257">
    <property type="entry name" value="PROKAR_LIPOPROTEIN"/>
    <property type="match status" value="1"/>
</dbReference>